<feature type="transmembrane region" description="Helical" evidence="1">
    <location>
        <begin position="81"/>
        <end position="102"/>
    </location>
</feature>
<reference evidence="2 3" key="1">
    <citation type="submission" date="2024-05" db="EMBL/GenBank/DDBJ databases">
        <title>Haplotype-resolved chromosome-level genome assembly of Huyou (Citrus changshanensis).</title>
        <authorList>
            <person name="Miao C."/>
            <person name="Chen W."/>
            <person name="Wu Y."/>
            <person name="Wang L."/>
            <person name="Zhao S."/>
            <person name="Grierson D."/>
            <person name="Xu C."/>
            <person name="Chen K."/>
        </authorList>
    </citation>
    <scope>NUCLEOTIDE SEQUENCE [LARGE SCALE GENOMIC DNA]</scope>
    <source>
        <strain evidence="2">01-14</strain>
        <tissue evidence="2">Leaf</tissue>
    </source>
</reference>
<evidence type="ECO:0000256" key="1">
    <source>
        <dbReference type="SAM" id="Phobius"/>
    </source>
</evidence>
<keyword evidence="1" id="KW-0472">Membrane</keyword>
<sequence>MGVPQFLAIGTCVSKFDRIVQQARQKGSLQSSDTCASWMSLALLILIIGLLLHLLLVSLIRIDQKSSLKAYFKNRRTGPKSTIDTVFPAASIFVLGCLWLPLKSTSCKEISACGSSWIIIIIIILSSTSVCVAP</sequence>
<organism evidence="2 3">
    <name type="scientific">Citrus x changshan-huyou</name>
    <dbReference type="NCBI Taxonomy" id="2935761"/>
    <lineage>
        <taxon>Eukaryota</taxon>
        <taxon>Viridiplantae</taxon>
        <taxon>Streptophyta</taxon>
        <taxon>Embryophyta</taxon>
        <taxon>Tracheophyta</taxon>
        <taxon>Spermatophyta</taxon>
        <taxon>Magnoliopsida</taxon>
        <taxon>eudicotyledons</taxon>
        <taxon>Gunneridae</taxon>
        <taxon>Pentapetalae</taxon>
        <taxon>rosids</taxon>
        <taxon>malvids</taxon>
        <taxon>Sapindales</taxon>
        <taxon>Rutaceae</taxon>
        <taxon>Aurantioideae</taxon>
        <taxon>Citrus</taxon>
    </lineage>
</organism>
<feature type="transmembrane region" description="Helical" evidence="1">
    <location>
        <begin position="38"/>
        <end position="60"/>
    </location>
</feature>
<keyword evidence="1" id="KW-1133">Transmembrane helix</keyword>
<gene>
    <name evidence="2" type="ORF">WN944_002202</name>
</gene>
<keyword evidence="3" id="KW-1185">Reference proteome</keyword>
<evidence type="ECO:0000313" key="2">
    <source>
        <dbReference type="EMBL" id="KAK9209834.1"/>
    </source>
</evidence>
<accession>A0AAP0MG54</accession>
<proteinExistence type="predicted"/>
<protein>
    <submittedName>
        <fullName evidence="2">Uncharacterized protein</fullName>
    </submittedName>
</protein>
<keyword evidence="1" id="KW-0812">Transmembrane</keyword>
<comment type="caution">
    <text evidence="2">The sequence shown here is derived from an EMBL/GenBank/DDBJ whole genome shotgun (WGS) entry which is preliminary data.</text>
</comment>
<dbReference type="EMBL" id="JBCGBO010000004">
    <property type="protein sequence ID" value="KAK9209834.1"/>
    <property type="molecule type" value="Genomic_DNA"/>
</dbReference>
<dbReference type="AlphaFoldDB" id="A0AAP0MG54"/>
<evidence type="ECO:0000313" key="3">
    <source>
        <dbReference type="Proteomes" id="UP001428341"/>
    </source>
</evidence>
<feature type="transmembrane region" description="Helical" evidence="1">
    <location>
        <begin position="114"/>
        <end position="133"/>
    </location>
</feature>
<name>A0AAP0MG54_9ROSI</name>
<dbReference type="Proteomes" id="UP001428341">
    <property type="component" value="Unassembled WGS sequence"/>
</dbReference>